<dbReference type="AlphaFoldDB" id="A0A1N7H3A7"/>
<dbReference type="OrthoDB" id="7658568at2"/>
<dbReference type="RefSeq" id="WP_076534321.1">
    <property type="nucleotide sequence ID" value="NZ_FOAC01000003.1"/>
</dbReference>
<dbReference type="GO" id="GO:0007155">
    <property type="term" value="P:cell adhesion"/>
    <property type="evidence" value="ECO:0007669"/>
    <property type="project" value="InterPro"/>
</dbReference>
<reference evidence="2 3" key="1">
    <citation type="submission" date="2017-01" db="EMBL/GenBank/DDBJ databases">
        <authorList>
            <person name="Mah S.A."/>
            <person name="Swanson W.J."/>
            <person name="Moy G.W."/>
            <person name="Vacquier V.D."/>
        </authorList>
    </citation>
    <scope>NUCLEOTIDE SEQUENCE [LARGE SCALE GENOMIC DNA]</scope>
    <source>
        <strain evidence="2 3">DSM 29590</strain>
    </source>
</reference>
<proteinExistence type="predicted"/>
<organism evidence="2 3">
    <name type="scientific">Roseovarius nanhaiticus</name>
    <dbReference type="NCBI Taxonomy" id="573024"/>
    <lineage>
        <taxon>Bacteria</taxon>
        <taxon>Pseudomonadati</taxon>
        <taxon>Pseudomonadota</taxon>
        <taxon>Alphaproteobacteria</taxon>
        <taxon>Rhodobacterales</taxon>
        <taxon>Roseobacteraceae</taxon>
        <taxon>Roseovarius</taxon>
    </lineage>
</organism>
<feature type="domain" description="H-type lectin" evidence="1">
    <location>
        <begin position="40"/>
        <end position="104"/>
    </location>
</feature>
<name>A0A1N7H3A7_9RHOB</name>
<gene>
    <name evidence="2" type="ORF">SAMN05421666_2429</name>
</gene>
<evidence type="ECO:0000259" key="1">
    <source>
        <dbReference type="Pfam" id="PF09458"/>
    </source>
</evidence>
<sequence length="116" mass="13415">MKRIDTKLMGIDQGETVLFSDFEKGGAMWTGEGERTRRHSIRFTERFRTLPAVHCALSMWDIDSGTNARVEISAEKITQDGFEVVFRTWADTHIARARVRWMAIGEVSSEEDWDLY</sequence>
<dbReference type="STRING" id="573024.SAMN05216208_2890"/>
<dbReference type="InterPro" id="IPR037221">
    <property type="entry name" value="H-type_lectin_dom_sf"/>
</dbReference>
<evidence type="ECO:0000313" key="3">
    <source>
        <dbReference type="Proteomes" id="UP000186019"/>
    </source>
</evidence>
<keyword evidence="2" id="KW-0430">Lectin</keyword>
<dbReference type="InterPro" id="IPR019019">
    <property type="entry name" value="H-type_lectin_domain"/>
</dbReference>
<dbReference type="Proteomes" id="UP000186019">
    <property type="component" value="Unassembled WGS sequence"/>
</dbReference>
<keyword evidence="3" id="KW-1185">Reference proteome</keyword>
<dbReference type="Pfam" id="PF09458">
    <property type="entry name" value="H_lectin"/>
    <property type="match status" value="1"/>
</dbReference>
<protein>
    <submittedName>
        <fullName evidence="2">H-type lectin domain-containing protein</fullName>
    </submittedName>
</protein>
<dbReference type="SUPFAM" id="SSF141086">
    <property type="entry name" value="Agglutinin HPA-like"/>
    <property type="match status" value="1"/>
</dbReference>
<dbReference type="GO" id="GO:0030246">
    <property type="term" value="F:carbohydrate binding"/>
    <property type="evidence" value="ECO:0007669"/>
    <property type="project" value="UniProtKB-KW"/>
</dbReference>
<evidence type="ECO:0000313" key="2">
    <source>
        <dbReference type="EMBL" id="SIS19325.1"/>
    </source>
</evidence>
<accession>A0A1N7H3A7</accession>
<dbReference type="Gene3D" id="2.60.40.2080">
    <property type="match status" value="1"/>
</dbReference>
<dbReference type="EMBL" id="FTNV01000002">
    <property type="protein sequence ID" value="SIS19325.1"/>
    <property type="molecule type" value="Genomic_DNA"/>
</dbReference>